<feature type="non-terminal residue" evidence="1">
    <location>
        <position position="59"/>
    </location>
</feature>
<name>A0A382ABW4_9ZZZZ</name>
<dbReference type="EMBL" id="UINC01024611">
    <property type="protein sequence ID" value="SVA98582.1"/>
    <property type="molecule type" value="Genomic_DNA"/>
</dbReference>
<reference evidence="1" key="1">
    <citation type="submission" date="2018-05" db="EMBL/GenBank/DDBJ databases">
        <authorList>
            <person name="Lanie J.A."/>
            <person name="Ng W.-L."/>
            <person name="Kazmierczak K.M."/>
            <person name="Andrzejewski T.M."/>
            <person name="Davidsen T.M."/>
            <person name="Wayne K.J."/>
            <person name="Tettelin H."/>
            <person name="Glass J.I."/>
            <person name="Rusch D."/>
            <person name="Podicherti R."/>
            <person name="Tsui H.-C.T."/>
            <person name="Winkler M.E."/>
        </authorList>
    </citation>
    <scope>NUCLEOTIDE SEQUENCE</scope>
</reference>
<feature type="non-terminal residue" evidence="1">
    <location>
        <position position="1"/>
    </location>
</feature>
<protein>
    <submittedName>
        <fullName evidence="1">Uncharacterized protein</fullName>
    </submittedName>
</protein>
<sequence length="59" mass="6665">KVPYLHQPSRQLRLVGFGFARVQFLVDHVAECPRSSNGSIRSRRGSRRGLATCIRWAGL</sequence>
<organism evidence="1">
    <name type="scientific">marine metagenome</name>
    <dbReference type="NCBI Taxonomy" id="408172"/>
    <lineage>
        <taxon>unclassified sequences</taxon>
        <taxon>metagenomes</taxon>
        <taxon>ecological metagenomes</taxon>
    </lineage>
</organism>
<dbReference type="AlphaFoldDB" id="A0A382ABW4"/>
<gene>
    <name evidence="1" type="ORF">METZ01_LOCUS151436</name>
</gene>
<proteinExistence type="predicted"/>
<evidence type="ECO:0000313" key="1">
    <source>
        <dbReference type="EMBL" id="SVA98582.1"/>
    </source>
</evidence>
<accession>A0A382ABW4</accession>